<name>A0ABR5C2K8_9TREE</name>
<keyword evidence="2" id="KW-0732">Signal</keyword>
<proteinExistence type="predicted"/>
<dbReference type="EMBL" id="KN848576">
    <property type="protein sequence ID" value="KIR82101.1"/>
    <property type="molecule type" value="Genomic_DNA"/>
</dbReference>
<organism evidence="3 4">
    <name type="scientific">Cryptococcus gattii EJB2</name>
    <dbReference type="NCBI Taxonomy" id="1296103"/>
    <lineage>
        <taxon>Eukaryota</taxon>
        <taxon>Fungi</taxon>
        <taxon>Dikarya</taxon>
        <taxon>Basidiomycota</taxon>
        <taxon>Agaricomycotina</taxon>
        <taxon>Tremellomycetes</taxon>
        <taxon>Tremellales</taxon>
        <taxon>Cryptococcaceae</taxon>
        <taxon>Cryptococcus</taxon>
        <taxon>Cryptococcus gattii species complex</taxon>
    </lineage>
</organism>
<evidence type="ECO:0000256" key="2">
    <source>
        <dbReference type="SAM" id="SignalP"/>
    </source>
</evidence>
<dbReference type="Proteomes" id="UP000054272">
    <property type="component" value="Unassembled WGS sequence"/>
</dbReference>
<reference evidence="3 4" key="1">
    <citation type="submission" date="2015-01" db="EMBL/GenBank/DDBJ databases">
        <title>The Genome Sequence of Cryptococcus gattii EJB2.</title>
        <authorList>
            <consortium name="The Broad Institute Genomics Platform"/>
            <person name="Cuomo C."/>
            <person name="Litvintseva A."/>
            <person name="Chen Y."/>
            <person name="Heitman J."/>
            <person name="Sun S."/>
            <person name="Springer D."/>
            <person name="Dromer F."/>
            <person name="Young S."/>
            <person name="Zeng Q."/>
            <person name="Gargeya S."/>
            <person name="Abouelleil A."/>
            <person name="Alvarado L."/>
            <person name="Chapman S.B."/>
            <person name="Gainer-Dewar J."/>
            <person name="Goldberg J."/>
            <person name="Griggs A."/>
            <person name="Gujja S."/>
            <person name="Hansen M."/>
            <person name="Howarth C."/>
            <person name="Imamovic A."/>
            <person name="Larimer J."/>
            <person name="Murphy C."/>
            <person name="Naylor J."/>
            <person name="Pearson M."/>
            <person name="Priest M."/>
            <person name="Roberts A."/>
            <person name="Saif S."/>
            <person name="Shea T."/>
            <person name="Sykes S."/>
            <person name="Wortman J."/>
            <person name="Nusbaum C."/>
            <person name="Birren B."/>
        </authorList>
    </citation>
    <scope>NUCLEOTIDE SEQUENCE [LARGE SCALE GENOMIC DNA]</scope>
    <source>
        <strain evidence="3 4">EJB2</strain>
    </source>
</reference>
<sequence length="66" mass="7478">MPMITGWFMCFLLCNMNALLATDEGRVTLAIPYSKSFLLHYCILQSPDHSTPMDSVPASKARREQQ</sequence>
<feature type="chain" id="PRO_5047012205" description="Secreted protein" evidence="2">
    <location>
        <begin position="22"/>
        <end position="66"/>
    </location>
</feature>
<evidence type="ECO:0000256" key="1">
    <source>
        <dbReference type="SAM" id="MobiDB-lite"/>
    </source>
</evidence>
<keyword evidence="4" id="KW-1185">Reference proteome</keyword>
<feature type="region of interest" description="Disordered" evidence="1">
    <location>
        <begin position="47"/>
        <end position="66"/>
    </location>
</feature>
<feature type="signal peptide" evidence="2">
    <location>
        <begin position="1"/>
        <end position="21"/>
    </location>
</feature>
<evidence type="ECO:0000313" key="4">
    <source>
        <dbReference type="Proteomes" id="UP000054272"/>
    </source>
</evidence>
<evidence type="ECO:0008006" key="5">
    <source>
        <dbReference type="Google" id="ProtNLM"/>
    </source>
</evidence>
<gene>
    <name evidence="3" type="ORF">I306_00745</name>
</gene>
<evidence type="ECO:0000313" key="3">
    <source>
        <dbReference type="EMBL" id="KIR82101.1"/>
    </source>
</evidence>
<protein>
    <recommendedName>
        <fullName evidence="5">Secreted protein</fullName>
    </recommendedName>
</protein>
<accession>A0ABR5C2K8</accession>